<dbReference type="STRING" id="930992.A0A0D0B153"/>
<reference evidence="6 7" key="1">
    <citation type="submission" date="2014-04" db="EMBL/GenBank/DDBJ databases">
        <authorList>
            <consortium name="DOE Joint Genome Institute"/>
            <person name="Kuo A."/>
            <person name="Ruytinx J."/>
            <person name="Rineau F."/>
            <person name="Colpaert J."/>
            <person name="Kohler A."/>
            <person name="Nagy L.G."/>
            <person name="Floudas D."/>
            <person name="Copeland A."/>
            <person name="Barry K.W."/>
            <person name="Cichocki N."/>
            <person name="Veneault-Fourrey C."/>
            <person name="LaButti K."/>
            <person name="Lindquist E.A."/>
            <person name="Lipzen A."/>
            <person name="Lundell T."/>
            <person name="Morin E."/>
            <person name="Murat C."/>
            <person name="Sun H."/>
            <person name="Tunlid A."/>
            <person name="Henrissat B."/>
            <person name="Grigoriev I.V."/>
            <person name="Hibbett D.S."/>
            <person name="Martin F."/>
            <person name="Nordberg H.P."/>
            <person name="Cantor M.N."/>
            <person name="Hua S.X."/>
        </authorList>
    </citation>
    <scope>NUCLEOTIDE SEQUENCE [LARGE SCALE GENOMIC DNA]</scope>
    <source>
        <strain evidence="6 7">UH-Slu-Lm8-n1</strain>
    </source>
</reference>
<dbReference type="Gene3D" id="3.60.15.10">
    <property type="entry name" value="Ribonuclease Z/Hydroxyacylglutathione hydrolase-like"/>
    <property type="match status" value="1"/>
</dbReference>
<reference evidence="7" key="2">
    <citation type="submission" date="2015-01" db="EMBL/GenBank/DDBJ databases">
        <title>Evolutionary Origins and Diversification of the Mycorrhizal Mutualists.</title>
        <authorList>
            <consortium name="DOE Joint Genome Institute"/>
            <consortium name="Mycorrhizal Genomics Consortium"/>
            <person name="Kohler A."/>
            <person name="Kuo A."/>
            <person name="Nagy L.G."/>
            <person name="Floudas D."/>
            <person name="Copeland A."/>
            <person name="Barry K.W."/>
            <person name="Cichocki N."/>
            <person name="Veneault-Fourrey C."/>
            <person name="LaButti K."/>
            <person name="Lindquist E.A."/>
            <person name="Lipzen A."/>
            <person name="Lundell T."/>
            <person name="Morin E."/>
            <person name="Murat C."/>
            <person name="Riley R."/>
            <person name="Ohm R."/>
            <person name="Sun H."/>
            <person name="Tunlid A."/>
            <person name="Henrissat B."/>
            <person name="Grigoriev I.V."/>
            <person name="Hibbett D.S."/>
            <person name="Martin F."/>
        </authorList>
    </citation>
    <scope>NUCLEOTIDE SEQUENCE [LARGE SCALE GENOMIC DNA]</scope>
    <source>
        <strain evidence="7">UH-Slu-Lm8-n1</strain>
    </source>
</reference>
<dbReference type="SUPFAM" id="SSF56281">
    <property type="entry name" value="Metallo-hydrolase/oxidoreductase"/>
    <property type="match status" value="1"/>
</dbReference>
<keyword evidence="3" id="KW-0479">Metal-binding</keyword>
<dbReference type="InterPro" id="IPR036866">
    <property type="entry name" value="RibonucZ/Hydroxyglut_hydro"/>
</dbReference>
<dbReference type="Proteomes" id="UP000054485">
    <property type="component" value="Unassembled WGS sequence"/>
</dbReference>
<dbReference type="InParanoid" id="A0A0D0B153"/>
<dbReference type="EMBL" id="KN835205">
    <property type="protein sequence ID" value="KIK43749.1"/>
    <property type="molecule type" value="Genomic_DNA"/>
</dbReference>
<evidence type="ECO:0000313" key="6">
    <source>
        <dbReference type="EMBL" id="KIK43749.1"/>
    </source>
</evidence>
<gene>
    <name evidence="6" type="ORF">CY34DRAFT_11521</name>
</gene>
<keyword evidence="4" id="KW-0378">Hydrolase</keyword>
<comment type="cofactor">
    <cofactor evidence="1">
        <name>Zn(2+)</name>
        <dbReference type="ChEBI" id="CHEBI:29105"/>
    </cofactor>
</comment>
<dbReference type="OrthoDB" id="10250730at2759"/>
<evidence type="ECO:0000256" key="2">
    <source>
        <dbReference type="ARBA" id="ARBA00007749"/>
    </source>
</evidence>
<evidence type="ECO:0000313" key="7">
    <source>
        <dbReference type="Proteomes" id="UP000054485"/>
    </source>
</evidence>
<dbReference type="GO" id="GO:0046872">
    <property type="term" value="F:metal ion binding"/>
    <property type="evidence" value="ECO:0007669"/>
    <property type="project" value="UniProtKB-KW"/>
</dbReference>
<name>A0A0D0B153_9AGAM</name>
<comment type="similarity">
    <text evidence="2">Belongs to the metallo-beta-lactamase superfamily.</text>
</comment>
<accession>A0A0D0B153</accession>
<keyword evidence="5" id="KW-0862">Zinc</keyword>
<evidence type="ECO:0000256" key="1">
    <source>
        <dbReference type="ARBA" id="ARBA00001947"/>
    </source>
</evidence>
<dbReference type="AlphaFoldDB" id="A0A0D0B153"/>
<evidence type="ECO:0000256" key="3">
    <source>
        <dbReference type="ARBA" id="ARBA00022723"/>
    </source>
</evidence>
<protein>
    <recommendedName>
        <fullName evidence="8">Metallo-beta-lactamase domain-containing protein</fullName>
    </recommendedName>
</protein>
<keyword evidence="7" id="KW-1185">Reference proteome</keyword>
<evidence type="ECO:0000256" key="5">
    <source>
        <dbReference type="ARBA" id="ARBA00022833"/>
    </source>
</evidence>
<dbReference type="InterPro" id="IPR051013">
    <property type="entry name" value="MBL_superfamily_lactonases"/>
</dbReference>
<dbReference type="PANTHER" id="PTHR42978">
    <property type="entry name" value="QUORUM-QUENCHING LACTONASE YTNP-RELATED-RELATED"/>
    <property type="match status" value="1"/>
</dbReference>
<dbReference type="GO" id="GO:0016787">
    <property type="term" value="F:hydrolase activity"/>
    <property type="evidence" value="ECO:0007669"/>
    <property type="project" value="UniProtKB-KW"/>
</dbReference>
<proteinExistence type="inferred from homology"/>
<evidence type="ECO:0008006" key="8">
    <source>
        <dbReference type="Google" id="ProtNLM"/>
    </source>
</evidence>
<dbReference type="PANTHER" id="PTHR42978:SF2">
    <property type="entry name" value="102 KBASES UNSTABLE REGION: FROM 1 TO 119443"/>
    <property type="match status" value="1"/>
</dbReference>
<dbReference type="HOGENOM" id="CLU_1176082_0_0_1"/>
<organism evidence="6 7">
    <name type="scientific">Suillus luteus UH-Slu-Lm8-n1</name>
    <dbReference type="NCBI Taxonomy" id="930992"/>
    <lineage>
        <taxon>Eukaryota</taxon>
        <taxon>Fungi</taxon>
        <taxon>Dikarya</taxon>
        <taxon>Basidiomycota</taxon>
        <taxon>Agaricomycotina</taxon>
        <taxon>Agaricomycetes</taxon>
        <taxon>Agaricomycetidae</taxon>
        <taxon>Boletales</taxon>
        <taxon>Suillineae</taxon>
        <taxon>Suillaceae</taxon>
        <taxon>Suillus</taxon>
    </lineage>
</organism>
<evidence type="ECO:0000256" key="4">
    <source>
        <dbReference type="ARBA" id="ARBA00022801"/>
    </source>
</evidence>
<sequence>MSSLAYKIYLHSPLRQMSNHLILAGEELDEPMVCPSLPSFLRHSKRDPQQHKRVCACCNGNVLACREADSGRIFGGRRSSTSFDMPSVLREGSKEALADPGSAILQPLRLFAYQKTVHPSSQCLTYTCQSVPISAQWTFQVGDGSMNIIDASGHVDGHIDILARTSSDGTWILLGADSAHHPDLITGMMQIAYRVDASTCSAMCAHEDKEVAEKNIRKIRLLFEVPRVQVLIAHDT</sequence>